<evidence type="ECO:0000313" key="3">
    <source>
        <dbReference type="Proteomes" id="UP000321405"/>
    </source>
</evidence>
<evidence type="ECO:0000256" key="1">
    <source>
        <dbReference type="SAM" id="Phobius"/>
    </source>
</evidence>
<reference evidence="2 3" key="1">
    <citation type="submission" date="2019-07" db="EMBL/GenBank/DDBJ databases">
        <title>Whole genome shotgun sequence of Swaminathania salitolerans NBRC 104436.</title>
        <authorList>
            <person name="Hosoyama A."/>
            <person name="Uohara A."/>
            <person name="Ohji S."/>
            <person name="Ichikawa N."/>
        </authorList>
    </citation>
    <scope>NUCLEOTIDE SEQUENCE [LARGE SCALE GENOMIC DNA]</scope>
    <source>
        <strain evidence="2 3">NBRC 104436</strain>
    </source>
</reference>
<feature type="transmembrane region" description="Helical" evidence="1">
    <location>
        <begin position="117"/>
        <end position="137"/>
    </location>
</feature>
<accession>A0A511BNB7</accession>
<dbReference type="AlphaFoldDB" id="A0A511BNB7"/>
<name>A0A511BNB7_9PROT</name>
<feature type="transmembrane region" description="Helical" evidence="1">
    <location>
        <begin position="86"/>
        <end position="111"/>
    </location>
</feature>
<evidence type="ECO:0000313" key="2">
    <source>
        <dbReference type="EMBL" id="GEL01745.1"/>
    </source>
</evidence>
<keyword evidence="1" id="KW-0472">Membrane</keyword>
<protein>
    <recommendedName>
        <fullName evidence="4">DUF3995 domain-containing protein</fullName>
    </recommendedName>
</protein>
<organism evidence="2 3">
    <name type="scientific">Swaminathania salitolerans</name>
    <dbReference type="NCBI Taxonomy" id="182838"/>
    <lineage>
        <taxon>Bacteria</taxon>
        <taxon>Pseudomonadati</taxon>
        <taxon>Pseudomonadota</taxon>
        <taxon>Alphaproteobacteria</taxon>
        <taxon>Acetobacterales</taxon>
        <taxon>Acetobacteraceae</taxon>
        <taxon>Swaminathania</taxon>
    </lineage>
</organism>
<evidence type="ECO:0008006" key="4">
    <source>
        <dbReference type="Google" id="ProtNLM"/>
    </source>
</evidence>
<gene>
    <name evidence="2" type="ORF">SSA02_09080</name>
</gene>
<sequence>MRKNRLSRMLVLAACCSFAGALLHLGCIWFGAAWYRWLGAGEAIARMAAAGEAYPTVITLCIAGILLVWGGYALSGAGVLPRLPLLRIALCAITAFYLLRGLAFAPMQIWFPGRSTAFWWWSSTICFTFGVLHLAGLRQVWSRIQTRDR</sequence>
<keyword evidence="1" id="KW-0812">Transmembrane</keyword>
<feature type="transmembrane region" description="Helical" evidence="1">
    <location>
        <begin position="9"/>
        <end position="33"/>
    </location>
</feature>
<proteinExistence type="predicted"/>
<dbReference type="EMBL" id="BJVC01000002">
    <property type="protein sequence ID" value="GEL01745.1"/>
    <property type="molecule type" value="Genomic_DNA"/>
</dbReference>
<dbReference type="OrthoDB" id="5457135at2"/>
<dbReference type="RefSeq" id="WP_147092759.1">
    <property type="nucleotide sequence ID" value="NZ_BJVC01000002.1"/>
</dbReference>
<dbReference type="Proteomes" id="UP000321405">
    <property type="component" value="Unassembled WGS sequence"/>
</dbReference>
<comment type="caution">
    <text evidence="2">The sequence shown here is derived from an EMBL/GenBank/DDBJ whole genome shotgun (WGS) entry which is preliminary data.</text>
</comment>
<feature type="transmembrane region" description="Helical" evidence="1">
    <location>
        <begin position="53"/>
        <end position="74"/>
    </location>
</feature>
<keyword evidence="3" id="KW-1185">Reference proteome</keyword>
<keyword evidence="1" id="KW-1133">Transmembrane helix</keyword>